<dbReference type="Pfam" id="PF13182">
    <property type="entry name" value="DUF4007"/>
    <property type="match status" value="1"/>
</dbReference>
<feature type="domain" description="DUF4007" evidence="1">
    <location>
        <begin position="10"/>
        <end position="282"/>
    </location>
</feature>
<gene>
    <name evidence="2" type="ORF">DWY20_07165</name>
</gene>
<dbReference type="AlphaFoldDB" id="A0A412GR82"/>
<comment type="caution">
    <text evidence="2">The sequence shown here is derived from an EMBL/GenBank/DDBJ whole genome shotgun (WGS) entry which is preliminary data.</text>
</comment>
<reference evidence="2 3" key="1">
    <citation type="submission" date="2018-08" db="EMBL/GenBank/DDBJ databases">
        <title>A genome reference for cultivated species of the human gut microbiota.</title>
        <authorList>
            <person name="Zou Y."/>
            <person name="Xue W."/>
            <person name="Luo G."/>
        </authorList>
    </citation>
    <scope>NUCLEOTIDE SEQUENCE [LARGE SCALE GENOMIC DNA]</scope>
    <source>
        <strain evidence="2 3">AF24-2</strain>
    </source>
</reference>
<dbReference type="Proteomes" id="UP000285864">
    <property type="component" value="Unassembled WGS sequence"/>
</dbReference>
<evidence type="ECO:0000313" key="2">
    <source>
        <dbReference type="EMBL" id="RGR97317.1"/>
    </source>
</evidence>
<dbReference type="InterPro" id="IPR025248">
    <property type="entry name" value="DUF4007"/>
</dbReference>
<keyword evidence="3" id="KW-1185">Reference proteome</keyword>
<sequence length="287" mass="33010">MIRNISRPIFSGHESFACKSHWLKRGYDFVNAGNNFNDDEAVVHLGVGKNMVASIRFWLKAFGLLQEDGLAPIAGYIFDDASGKDPYLEDIGTLWLLHFMLINTEYATIYKTTFIEYHRQRNIIEKSRLQNYIKHTCFEGTQYKNLYNDNTVKRDVGVMFHNYCSKSNINLEDSNCLLAPLNLINEAEKDSYIFNYDARSKVPSLIFLYSLLIRCKGQNSVSFDDIAELALIFCLTNNDVIDLIKRLCLQYPSEIVFSDVAGIKELQFKTSPAPIEVLNKYYRGELI</sequence>
<name>A0A412GR82_9BACT</name>
<organism evidence="2 3">
    <name type="scientific">Phocaeicola coprocola</name>
    <dbReference type="NCBI Taxonomy" id="310298"/>
    <lineage>
        <taxon>Bacteria</taxon>
        <taxon>Pseudomonadati</taxon>
        <taxon>Bacteroidota</taxon>
        <taxon>Bacteroidia</taxon>
        <taxon>Bacteroidales</taxon>
        <taxon>Bacteroidaceae</taxon>
        <taxon>Phocaeicola</taxon>
    </lineage>
</organism>
<dbReference type="RefSeq" id="WP_118484171.1">
    <property type="nucleotide sequence ID" value="NZ_QRUU01000024.1"/>
</dbReference>
<evidence type="ECO:0000313" key="3">
    <source>
        <dbReference type="Proteomes" id="UP000285864"/>
    </source>
</evidence>
<evidence type="ECO:0000259" key="1">
    <source>
        <dbReference type="Pfam" id="PF13182"/>
    </source>
</evidence>
<protein>
    <submittedName>
        <fullName evidence="2">DUF4007 family protein</fullName>
    </submittedName>
</protein>
<dbReference type="EMBL" id="QRUU01000024">
    <property type="protein sequence ID" value="RGR97317.1"/>
    <property type="molecule type" value="Genomic_DNA"/>
</dbReference>
<accession>A0A412GR82</accession>
<proteinExistence type="predicted"/>